<dbReference type="InterPro" id="IPR001757">
    <property type="entry name" value="P_typ_ATPase"/>
</dbReference>
<dbReference type="GO" id="GO:0046872">
    <property type="term" value="F:metal ion binding"/>
    <property type="evidence" value="ECO:0007669"/>
    <property type="project" value="UniProtKB-KW"/>
</dbReference>
<feature type="transmembrane region" description="Helical" evidence="13">
    <location>
        <begin position="98"/>
        <end position="117"/>
    </location>
</feature>
<feature type="transmembrane region" description="Helical" evidence="13">
    <location>
        <begin position="856"/>
        <end position="881"/>
    </location>
</feature>
<keyword evidence="3" id="KW-1003">Cell membrane</keyword>
<dbReference type="FunFam" id="3.40.50.1000:FF:000028">
    <property type="entry name" value="Calcium-transporting P-type ATPase, putative"/>
    <property type="match status" value="1"/>
</dbReference>
<feature type="transmembrane region" description="Helical" evidence="13">
    <location>
        <begin position="829"/>
        <end position="850"/>
    </location>
</feature>
<dbReference type="PRINTS" id="PR00119">
    <property type="entry name" value="CATATPASE"/>
</dbReference>
<dbReference type="Gene3D" id="3.40.50.1000">
    <property type="entry name" value="HAD superfamily/HAD-like"/>
    <property type="match status" value="1"/>
</dbReference>
<evidence type="ECO:0000259" key="14">
    <source>
        <dbReference type="SMART" id="SM00831"/>
    </source>
</evidence>
<dbReference type="SMART" id="SM00831">
    <property type="entry name" value="Cation_ATPase_N"/>
    <property type="match status" value="1"/>
</dbReference>
<sequence>MTNESNNRTETPSPSPSDTVWHTLSYPDVSQRLGVDPYTGLNAGEARRRLQQHGQNTIPEHRQRSLARIFVDQFTDFMILVLIGAAIVSGILGERLDALAIVIIVVLNGIIGFVQEYRADRAMQAIKKLATPTTRVLREQQVASLSTLDVVPGDIVLLEAGDLIPADLRLIEAVQLKVDESALTGESVPVDKQTDPLDDPKLSLGDRRNVAYKGTLLTYGRGTGIVIGTGLKTELGQIASLLHKDEDIKTPLQQRLAVFGRRLALAVLAICIVLFAVGVWRGEPPVLMFLTAVSLAVAAIPEALPAVVTISLALGARKMARKQALIRRLPAVETLGSVTYICSDKTGTLTQNSMRVEQMSVAGNILRPSAGRQPDSEADLHNPIHLFFLGLALNNDAKAQPEGQTLGDPTEVALYLAAVEAGYDKSTLESTNPRIEEIPFDSDRQCMTTMHRMPKGTISFTKGSPEKLFPLCQSMLTQTGPQSLHLDHLLEQAEQMANEGLRVLAVAYRQWDQAPTEMTSSTVERELIFLGLVGMMDPPREEAAKAVALCQSAGITPVMITGDHPGTAQAIASRVGIINKDTTVLTGQELEHSSPEELAQLVEHIRVYARITPTQKIAIVKTLQTRGEFVAMTGDGVNDAPALNQANIGIAMGQTGTDVAREASDMILLDDNFATIVTAVRDGRRIYDNIRKFVKYTMTSNSGEIWTIFLAPLFGLPIPLLPIQILWINLVTDGLPGLALAMEPEERNIMQRPPRPPNESIFAGGLWQHILWVGLLMGGVSLATEMWAYEADQGEWQTMVFTVLTLSQMGHVLAIRAEQESFIQRGPLTNLWVLGAVVLTFALQIATIYVPILNPIFHTIPLTLDQLGLCLLLSTIVFFAVETEKWVRCRP</sequence>
<dbReference type="GO" id="GO:0016887">
    <property type="term" value="F:ATP hydrolysis activity"/>
    <property type="evidence" value="ECO:0007669"/>
    <property type="project" value="InterPro"/>
</dbReference>
<dbReference type="SUPFAM" id="SSF81653">
    <property type="entry name" value="Calcium ATPase, transduction domain A"/>
    <property type="match status" value="1"/>
</dbReference>
<dbReference type="GO" id="GO:0030007">
    <property type="term" value="P:intracellular potassium ion homeostasis"/>
    <property type="evidence" value="ECO:0007669"/>
    <property type="project" value="TreeGrafter"/>
</dbReference>
<feature type="transmembrane region" description="Helical" evidence="13">
    <location>
        <begin position="263"/>
        <end position="280"/>
    </location>
</feature>
<evidence type="ECO:0000256" key="6">
    <source>
        <dbReference type="ARBA" id="ARBA00022741"/>
    </source>
</evidence>
<keyword evidence="10 13" id="KW-1133">Transmembrane helix</keyword>
<dbReference type="PANTHER" id="PTHR43294:SF21">
    <property type="entry name" value="CATION TRANSPORTING ATPASE"/>
    <property type="match status" value="1"/>
</dbReference>
<dbReference type="PROSITE" id="PS00154">
    <property type="entry name" value="ATPASE_E1_E2"/>
    <property type="match status" value="1"/>
</dbReference>
<dbReference type="GO" id="GO:0006883">
    <property type="term" value="P:intracellular sodium ion homeostasis"/>
    <property type="evidence" value="ECO:0007669"/>
    <property type="project" value="TreeGrafter"/>
</dbReference>
<comment type="similarity">
    <text evidence="2">Belongs to the cation transport ATPase (P-type) (TC 3.A.3) family. Type IIA subfamily.</text>
</comment>
<comment type="subcellular location">
    <subcellularLocation>
        <location evidence="1">Cell membrane</location>
        <topology evidence="1">Multi-pass membrane protein</topology>
    </subcellularLocation>
</comment>
<keyword evidence="6" id="KW-0547">Nucleotide-binding</keyword>
<dbReference type="GO" id="GO:0005886">
    <property type="term" value="C:plasma membrane"/>
    <property type="evidence" value="ECO:0007669"/>
    <property type="project" value="UniProtKB-SubCell"/>
</dbReference>
<dbReference type="InterPro" id="IPR023299">
    <property type="entry name" value="ATPase_P-typ_cyto_dom_N"/>
</dbReference>
<dbReference type="FunFam" id="3.40.50.1000:FF:000001">
    <property type="entry name" value="Phospholipid-transporting ATPase IC"/>
    <property type="match status" value="1"/>
</dbReference>
<keyword evidence="4 13" id="KW-0812">Transmembrane</keyword>
<dbReference type="Gene3D" id="2.70.150.10">
    <property type="entry name" value="Calcium-transporting ATPase, cytoplasmic transduction domain A"/>
    <property type="match status" value="1"/>
</dbReference>
<dbReference type="GO" id="GO:1990573">
    <property type="term" value="P:potassium ion import across plasma membrane"/>
    <property type="evidence" value="ECO:0007669"/>
    <property type="project" value="TreeGrafter"/>
</dbReference>
<dbReference type="FunFam" id="1.20.1110.10:FF:000065">
    <property type="entry name" value="Sarcoplasmic/endoplasmic reticulum calcium ATPase 1"/>
    <property type="match status" value="1"/>
</dbReference>
<evidence type="ECO:0000256" key="5">
    <source>
        <dbReference type="ARBA" id="ARBA00022723"/>
    </source>
</evidence>
<dbReference type="RefSeq" id="WP_376753433.1">
    <property type="nucleotide sequence ID" value="NZ_CP116967.1"/>
</dbReference>
<evidence type="ECO:0000256" key="11">
    <source>
        <dbReference type="ARBA" id="ARBA00023136"/>
    </source>
</evidence>
<evidence type="ECO:0000256" key="12">
    <source>
        <dbReference type="ARBA" id="ARBA00048694"/>
    </source>
</evidence>
<dbReference type="FunFam" id="2.70.150.10:FF:000016">
    <property type="entry name" value="Calcium-transporting P-type ATPase putative"/>
    <property type="match status" value="1"/>
</dbReference>
<dbReference type="GO" id="GO:0005524">
    <property type="term" value="F:ATP binding"/>
    <property type="evidence" value="ECO:0007669"/>
    <property type="project" value="UniProtKB-KW"/>
</dbReference>
<keyword evidence="11 13" id="KW-0472">Membrane</keyword>
<dbReference type="Pfam" id="PF00122">
    <property type="entry name" value="E1-E2_ATPase"/>
    <property type="match status" value="1"/>
</dbReference>
<dbReference type="Pfam" id="PF00690">
    <property type="entry name" value="Cation_ATPase_N"/>
    <property type="match status" value="1"/>
</dbReference>
<keyword evidence="8" id="KW-0460">Magnesium</keyword>
<evidence type="ECO:0000313" key="16">
    <source>
        <dbReference type="Proteomes" id="UP001302719"/>
    </source>
</evidence>
<dbReference type="Gene3D" id="3.40.1110.10">
    <property type="entry name" value="Calcium-transporting ATPase, cytoplasmic domain N"/>
    <property type="match status" value="1"/>
</dbReference>
<dbReference type="PANTHER" id="PTHR43294">
    <property type="entry name" value="SODIUM/POTASSIUM-TRANSPORTING ATPASE SUBUNIT ALPHA"/>
    <property type="match status" value="1"/>
</dbReference>
<dbReference type="SUPFAM" id="SSF56784">
    <property type="entry name" value="HAD-like"/>
    <property type="match status" value="1"/>
</dbReference>
<dbReference type="GO" id="GO:0005391">
    <property type="term" value="F:P-type sodium:potassium-exchanging transporter activity"/>
    <property type="evidence" value="ECO:0007669"/>
    <property type="project" value="TreeGrafter"/>
</dbReference>
<keyword evidence="9" id="KW-1278">Translocase</keyword>
<evidence type="ECO:0000256" key="13">
    <source>
        <dbReference type="SAM" id="Phobius"/>
    </source>
</evidence>
<organism evidence="15 16">
    <name type="scientific">Candidatus Nitrospira allomarina</name>
    <dbReference type="NCBI Taxonomy" id="3020900"/>
    <lineage>
        <taxon>Bacteria</taxon>
        <taxon>Pseudomonadati</taxon>
        <taxon>Nitrospirota</taxon>
        <taxon>Nitrospiria</taxon>
        <taxon>Nitrospirales</taxon>
        <taxon>Nitrospiraceae</taxon>
        <taxon>Nitrospira</taxon>
    </lineage>
</organism>
<feature type="transmembrane region" description="Helical" evidence="13">
    <location>
        <begin position="286"/>
        <end position="314"/>
    </location>
</feature>
<evidence type="ECO:0000256" key="2">
    <source>
        <dbReference type="ARBA" id="ARBA00005675"/>
    </source>
</evidence>
<feature type="domain" description="Cation-transporting P-type ATPase N-terminal" evidence="14">
    <location>
        <begin position="20"/>
        <end position="94"/>
    </location>
</feature>
<feature type="transmembrane region" description="Helical" evidence="13">
    <location>
        <begin position="74"/>
        <end position="92"/>
    </location>
</feature>
<evidence type="ECO:0000313" key="15">
    <source>
        <dbReference type="EMBL" id="WNM60116.1"/>
    </source>
</evidence>
<dbReference type="SUPFAM" id="SSF81660">
    <property type="entry name" value="Metal cation-transporting ATPase, ATP-binding domain N"/>
    <property type="match status" value="1"/>
</dbReference>
<dbReference type="Pfam" id="PF00689">
    <property type="entry name" value="Cation_ATPase_C"/>
    <property type="match status" value="1"/>
</dbReference>
<dbReference type="InterPro" id="IPR006068">
    <property type="entry name" value="ATPase_P-typ_cation-transptr_C"/>
</dbReference>
<dbReference type="SFLD" id="SFLDG00002">
    <property type="entry name" value="C1.7:_P-type_atpase_like"/>
    <property type="match status" value="1"/>
</dbReference>
<dbReference type="CDD" id="cd02089">
    <property type="entry name" value="P-type_ATPase_Ca_prok"/>
    <property type="match status" value="1"/>
</dbReference>
<dbReference type="KEGG" id="nall:PP769_09405"/>
<accession>A0AA96GM80</accession>
<dbReference type="InterPro" id="IPR008250">
    <property type="entry name" value="ATPase_P-typ_transduc_dom_A_sf"/>
</dbReference>
<keyword evidence="16" id="KW-1185">Reference proteome</keyword>
<evidence type="ECO:0000256" key="3">
    <source>
        <dbReference type="ARBA" id="ARBA00022475"/>
    </source>
</evidence>
<dbReference type="AlphaFoldDB" id="A0AA96GM80"/>
<evidence type="ECO:0000256" key="4">
    <source>
        <dbReference type="ARBA" id="ARBA00022692"/>
    </source>
</evidence>
<dbReference type="GO" id="GO:0005388">
    <property type="term" value="F:P-type calcium transporter activity"/>
    <property type="evidence" value="ECO:0007669"/>
    <property type="project" value="UniProtKB-EC"/>
</dbReference>
<protein>
    <submittedName>
        <fullName evidence="15">Cation-translocating P-type ATPase</fullName>
    </submittedName>
</protein>
<dbReference type="NCBIfam" id="TIGR01494">
    <property type="entry name" value="ATPase_P-type"/>
    <property type="match status" value="4"/>
</dbReference>
<dbReference type="Pfam" id="PF13246">
    <property type="entry name" value="Cation_ATPase"/>
    <property type="match status" value="1"/>
</dbReference>
<dbReference type="InterPro" id="IPR059000">
    <property type="entry name" value="ATPase_P-type_domA"/>
</dbReference>
<evidence type="ECO:0000256" key="1">
    <source>
        <dbReference type="ARBA" id="ARBA00004651"/>
    </source>
</evidence>
<dbReference type="Gene3D" id="1.20.1110.10">
    <property type="entry name" value="Calcium-transporting ATPase, transmembrane domain"/>
    <property type="match status" value="1"/>
</dbReference>
<gene>
    <name evidence="15" type="ORF">PP769_09405</name>
</gene>
<dbReference type="EMBL" id="CP116967">
    <property type="protein sequence ID" value="WNM60116.1"/>
    <property type="molecule type" value="Genomic_DNA"/>
</dbReference>
<dbReference type="GO" id="GO:0036376">
    <property type="term" value="P:sodium ion export across plasma membrane"/>
    <property type="evidence" value="ECO:0007669"/>
    <property type="project" value="TreeGrafter"/>
</dbReference>
<name>A0AA96GM80_9BACT</name>
<dbReference type="Proteomes" id="UP001302719">
    <property type="component" value="Chromosome"/>
</dbReference>
<dbReference type="SFLD" id="SFLDS00003">
    <property type="entry name" value="Haloacid_Dehalogenase"/>
    <property type="match status" value="1"/>
</dbReference>
<dbReference type="GO" id="GO:1902600">
    <property type="term" value="P:proton transmembrane transport"/>
    <property type="evidence" value="ECO:0007669"/>
    <property type="project" value="TreeGrafter"/>
</dbReference>
<dbReference type="InterPro" id="IPR023298">
    <property type="entry name" value="ATPase_P-typ_TM_dom_sf"/>
</dbReference>
<dbReference type="InterPro" id="IPR018303">
    <property type="entry name" value="ATPase_P-typ_P_site"/>
</dbReference>
<evidence type="ECO:0000256" key="7">
    <source>
        <dbReference type="ARBA" id="ARBA00022840"/>
    </source>
</evidence>
<dbReference type="InterPro" id="IPR036412">
    <property type="entry name" value="HAD-like_sf"/>
</dbReference>
<proteinExistence type="inferred from homology"/>
<dbReference type="InterPro" id="IPR004014">
    <property type="entry name" value="ATPase_P-typ_cation-transptr_N"/>
</dbReference>
<comment type="catalytic activity">
    <reaction evidence="12">
        <text>Ca(2+)(in) + ATP + H2O = Ca(2+)(out) + ADP + phosphate + H(+)</text>
        <dbReference type="Rhea" id="RHEA:18105"/>
        <dbReference type="ChEBI" id="CHEBI:15377"/>
        <dbReference type="ChEBI" id="CHEBI:15378"/>
        <dbReference type="ChEBI" id="CHEBI:29108"/>
        <dbReference type="ChEBI" id="CHEBI:30616"/>
        <dbReference type="ChEBI" id="CHEBI:43474"/>
        <dbReference type="ChEBI" id="CHEBI:456216"/>
        <dbReference type="EC" id="7.2.2.10"/>
    </reaction>
</comment>
<reference evidence="15 16" key="1">
    <citation type="submission" date="2023-01" db="EMBL/GenBank/DDBJ databases">
        <title>Cultivation and genomic characterization of new, ubiquitous marine nitrite-oxidizing bacteria from the Nitrospirales.</title>
        <authorList>
            <person name="Mueller A.J."/>
            <person name="Daebeler A."/>
            <person name="Herbold C.W."/>
            <person name="Kirkegaard R.H."/>
            <person name="Daims H."/>
        </authorList>
    </citation>
    <scope>NUCLEOTIDE SEQUENCE [LARGE SCALE GENOMIC DNA]</scope>
    <source>
        <strain evidence="15 16">VA</strain>
    </source>
</reference>
<keyword evidence="7" id="KW-0067">ATP-binding</keyword>
<dbReference type="InterPro" id="IPR023214">
    <property type="entry name" value="HAD_sf"/>
</dbReference>
<dbReference type="SFLD" id="SFLDF00027">
    <property type="entry name" value="p-type_atpase"/>
    <property type="match status" value="1"/>
</dbReference>
<dbReference type="InterPro" id="IPR044492">
    <property type="entry name" value="P_typ_ATPase_HD_dom"/>
</dbReference>
<dbReference type="InterPro" id="IPR050510">
    <property type="entry name" value="Cation_transp_ATPase_P-type"/>
</dbReference>
<dbReference type="PRINTS" id="PR00120">
    <property type="entry name" value="HATPASE"/>
</dbReference>
<keyword evidence="5" id="KW-0479">Metal-binding</keyword>
<dbReference type="SUPFAM" id="SSF81665">
    <property type="entry name" value="Calcium ATPase, transmembrane domain M"/>
    <property type="match status" value="1"/>
</dbReference>
<feature type="transmembrane region" description="Helical" evidence="13">
    <location>
        <begin position="761"/>
        <end position="784"/>
    </location>
</feature>
<evidence type="ECO:0000256" key="10">
    <source>
        <dbReference type="ARBA" id="ARBA00022989"/>
    </source>
</evidence>
<evidence type="ECO:0000256" key="9">
    <source>
        <dbReference type="ARBA" id="ARBA00022967"/>
    </source>
</evidence>
<evidence type="ECO:0000256" key="8">
    <source>
        <dbReference type="ARBA" id="ARBA00022842"/>
    </source>
</evidence>